<proteinExistence type="predicted"/>
<dbReference type="GO" id="GO:0006508">
    <property type="term" value="P:proteolysis"/>
    <property type="evidence" value="ECO:0007669"/>
    <property type="project" value="UniProtKB-KW"/>
</dbReference>
<feature type="compositionally biased region" description="Polar residues" evidence="3">
    <location>
        <begin position="70"/>
        <end position="96"/>
    </location>
</feature>
<dbReference type="PANTHER" id="PTHR43343:SF3">
    <property type="entry name" value="PROTEASE DO-LIKE 8, CHLOROPLASTIC"/>
    <property type="match status" value="1"/>
</dbReference>
<evidence type="ECO:0000313" key="6">
    <source>
        <dbReference type="EMBL" id="OUP58142.1"/>
    </source>
</evidence>
<protein>
    <recommendedName>
        <fullName evidence="5">PDZ domain-containing protein</fullName>
    </recommendedName>
</protein>
<dbReference type="InterPro" id="IPR051201">
    <property type="entry name" value="Chloro_Bact_Ser_Proteases"/>
</dbReference>
<feature type="compositionally biased region" description="Basic and acidic residues" evidence="3">
    <location>
        <begin position="29"/>
        <end position="39"/>
    </location>
</feature>
<keyword evidence="1" id="KW-0645">Protease</keyword>
<feature type="region of interest" description="Disordered" evidence="3">
    <location>
        <begin position="1"/>
        <end position="96"/>
    </location>
</feature>
<dbReference type="SUPFAM" id="SSF50494">
    <property type="entry name" value="Trypsin-like serine proteases"/>
    <property type="match status" value="1"/>
</dbReference>
<evidence type="ECO:0000256" key="1">
    <source>
        <dbReference type="ARBA" id="ARBA00022670"/>
    </source>
</evidence>
<dbReference type="InterPro" id="IPR036034">
    <property type="entry name" value="PDZ_sf"/>
</dbReference>
<dbReference type="Pfam" id="PF13365">
    <property type="entry name" value="Trypsin_2"/>
    <property type="match status" value="1"/>
</dbReference>
<dbReference type="SMART" id="SM00228">
    <property type="entry name" value="PDZ"/>
    <property type="match status" value="1"/>
</dbReference>
<dbReference type="CDD" id="cd06779">
    <property type="entry name" value="cpPDZ_Deg_HtrA-like"/>
    <property type="match status" value="1"/>
</dbReference>
<feature type="compositionally biased region" description="Polar residues" evidence="3">
    <location>
        <begin position="1"/>
        <end position="28"/>
    </location>
</feature>
<keyword evidence="4" id="KW-0812">Transmembrane</keyword>
<keyword evidence="4" id="KW-1133">Transmembrane helix</keyword>
<dbReference type="Pfam" id="PF13180">
    <property type="entry name" value="PDZ_2"/>
    <property type="match status" value="1"/>
</dbReference>
<keyword evidence="4" id="KW-0472">Membrane</keyword>
<dbReference type="InterPro" id="IPR001940">
    <property type="entry name" value="Peptidase_S1C"/>
</dbReference>
<dbReference type="SUPFAM" id="SSF50156">
    <property type="entry name" value="PDZ domain-like"/>
    <property type="match status" value="1"/>
</dbReference>
<evidence type="ECO:0000256" key="4">
    <source>
        <dbReference type="SAM" id="Phobius"/>
    </source>
</evidence>
<dbReference type="EMBL" id="NFKL01000010">
    <property type="protein sequence ID" value="OUP58142.1"/>
    <property type="molecule type" value="Genomic_DNA"/>
</dbReference>
<dbReference type="RefSeq" id="WP_087415028.1">
    <property type="nucleotide sequence ID" value="NZ_NFKL01000010.1"/>
</dbReference>
<dbReference type="InterPro" id="IPR001478">
    <property type="entry name" value="PDZ"/>
</dbReference>
<dbReference type="InterPro" id="IPR009003">
    <property type="entry name" value="Peptidase_S1_PA"/>
</dbReference>
<keyword evidence="2" id="KW-0378">Hydrolase</keyword>
<name>A0A1Y4LUY0_9FIRM</name>
<dbReference type="Gene3D" id="2.40.10.120">
    <property type="match status" value="1"/>
</dbReference>
<feature type="region of interest" description="Disordered" evidence="3">
    <location>
        <begin position="507"/>
        <end position="533"/>
    </location>
</feature>
<gene>
    <name evidence="6" type="ORF">B5F15_08205</name>
</gene>
<dbReference type="GO" id="GO:0004252">
    <property type="term" value="F:serine-type endopeptidase activity"/>
    <property type="evidence" value="ECO:0007669"/>
    <property type="project" value="InterPro"/>
</dbReference>
<feature type="compositionally biased region" description="Low complexity" evidence="3">
    <location>
        <begin position="162"/>
        <end position="179"/>
    </location>
</feature>
<evidence type="ECO:0000256" key="2">
    <source>
        <dbReference type="ARBA" id="ARBA00022801"/>
    </source>
</evidence>
<dbReference type="STRING" id="501571.GCA_900143195_00703"/>
<comment type="caution">
    <text evidence="6">The sequence shown here is derived from an EMBL/GenBank/DDBJ whole genome shotgun (WGS) entry which is preliminary data.</text>
</comment>
<accession>A0A1Y4LUY0</accession>
<dbReference type="Gene3D" id="2.30.42.10">
    <property type="match status" value="1"/>
</dbReference>
<feature type="domain" description="PDZ" evidence="5">
    <location>
        <begin position="409"/>
        <end position="491"/>
    </location>
</feature>
<dbReference type="AlphaFoldDB" id="A0A1Y4LUY0"/>
<evidence type="ECO:0000256" key="3">
    <source>
        <dbReference type="SAM" id="MobiDB-lite"/>
    </source>
</evidence>
<organism evidence="6 7">
    <name type="scientific">Butyricicoccus pullicaecorum</name>
    <dbReference type="NCBI Taxonomy" id="501571"/>
    <lineage>
        <taxon>Bacteria</taxon>
        <taxon>Bacillati</taxon>
        <taxon>Bacillota</taxon>
        <taxon>Clostridia</taxon>
        <taxon>Eubacteriales</taxon>
        <taxon>Butyricicoccaceae</taxon>
        <taxon>Butyricicoccus</taxon>
    </lineage>
</organism>
<evidence type="ECO:0000313" key="7">
    <source>
        <dbReference type="Proteomes" id="UP000195326"/>
    </source>
</evidence>
<feature type="transmembrane region" description="Helical" evidence="4">
    <location>
        <begin position="137"/>
        <end position="160"/>
    </location>
</feature>
<feature type="region of interest" description="Disordered" evidence="3">
    <location>
        <begin position="162"/>
        <end position="198"/>
    </location>
</feature>
<feature type="compositionally biased region" description="Polar residues" evidence="3">
    <location>
        <begin position="180"/>
        <end position="197"/>
    </location>
</feature>
<dbReference type="PROSITE" id="PS50106">
    <property type="entry name" value="PDZ"/>
    <property type="match status" value="1"/>
</dbReference>
<dbReference type="PANTHER" id="PTHR43343">
    <property type="entry name" value="PEPTIDASE S12"/>
    <property type="match status" value="1"/>
</dbReference>
<evidence type="ECO:0000259" key="5">
    <source>
        <dbReference type="PROSITE" id="PS50106"/>
    </source>
</evidence>
<dbReference type="Proteomes" id="UP000195326">
    <property type="component" value="Unassembled WGS sequence"/>
</dbReference>
<dbReference type="PRINTS" id="PR00834">
    <property type="entry name" value="PROTEASES2C"/>
</dbReference>
<feature type="compositionally biased region" description="Low complexity" evidence="3">
    <location>
        <begin position="516"/>
        <end position="533"/>
    </location>
</feature>
<reference evidence="7" key="1">
    <citation type="submission" date="2017-04" db="EMBL/GenBank/DDBJ databases">
        <title>Function of individual gut microbiota members based on whole genome sequencing of pure cultures obtained from chicken caecum.</title>
        <authorList>
            <person name="Medvecky M."/>
            <person name="Cejkova D."/>
            <person name="Polansky O."/>
            <person name="Karasova D."/>
            <person name="Kubasova T."/>
            <person name="Cizek A."/>
            <person name="Rychlik I."/>
        </authorList>
    </citation>
    <scope>NUCLEOTIDE SEQUENCE [LARGE SCALE GENOMIC DNA]</scope>
    <source>
        <strain evidence="7">An179</strain>
    </source>
</reference>
<sequence length="545" mass="58060">MDLQNKNNSNNNPWETNDTSSQTTQNEPTTEHDAFHPVEDDAQYPDQRVFEQPSDIASDRMDTQPRPFNPEQSYHTNTGAQQSFDPNAQQPMNQPTHPAYATYQEWMHQEDKRAAKHARKLARAERRKNRKFGRKPVLIAGSIAAACVLLVGGIAIGSSMSGGADNNSSSVSATSVNSNLPSVNISSPTATSSSANDGLSGEEIYAKVSPSVVSIQAVNLTSGEGGTGSGVIMSADGYIITNNHVVVDENTGVQQDKITVYMSDGTSFPAEVIGLDEQTDLAVLKIDPAGTTLTPAEFGDSNSLLVGEEVYAIGSPGGLELANTITGGHISALNRDITIDDRVMSLIQTDAAINPGNSGGALINKYGQVIGITSAKLGISYYEGLGFAIPMDTVKPIVDELIQNGYIAGRPQIGISGQNVSEQQSAAYGIPQGVRVINVDSRSNAAAAGVQANDIITGINGTEVTDMDGVNAVKDELSAGDKITLTLYRMSTGKTFTVSFALNDQHDLQGDDPALSQESEQSQYSQGQDGQQYYNQNPFNYFFGW</sequence>